<comment type="caution">
    <text evidence="2">The sequence shown here is derived from an EMBL/GenBank/DDBJ whole genome shotgun (WGS) entry which is preliminary data.</text>
</comment>
<dbReference type="AlphaFoldDB" id="A0A7C3VQU1"/>
<keyword evidence="1" id="KW-0472">Membrane</keyword>
<evidence type="ECO:0000313" key="2">
    <source>
        <dbReference type="EMBL" id="HGG02290.1"/>
    </source>
</evidence>
<feature type="transmembrane region" description="Helical" evidence="1">
    <location>
        <begin position="46"/>
        <end position="65"/>
    </location>
</feature>
<evidence type="ECO:0000256" key="1">
    <source>
        <dbReference type="SAM" id="Phobius"/>
    </source>
</evidence>
<gene>
    <name evidence="2" type="ORF">ENR15_17020</name>
</gene>
<sequence length="76" mass="8630">MNLEGIEKALWGLVWRRSRPFLLGFLLCVFFGYLRSQSIDGAEKSYMIPTIASYIAPYLAVYIAASSIGRKQKPKQ</sequence>
<organism evidence="2">
    <name type="scientific">Planktothricoides sp. SpSt-374</name>
    <dbReference type="NCBI Taxonomy" id="2282167"/>
    <lineage>
        <taxon>Bacteria</taxon>
        <taxon>Bacillati</taxon>
        <taxon>Cyanobacteriota</taxon>
        <taxon>Cyanophyceae</taxon>
        <taxon>Oscillatoriophycideae</taxon>
        <taxon>Oscillatoriales</taxon>
        <taxon>Oscillatoriaceae</taxon>
        <taxon>Planktothricoides</taxon>
    </lineage>
</organism>
<protein>
    <submittedName>
        <fullName evidence="2">Uncharacterized protein</fullName>
    </submittedName>
</protein>
<reference evidence="2" key="1">
    <citation type="journal article" date="2020" name="mSystems">
        <title>Genome- and Community-Level Interaction Insights into Carbon Utilization and Element Cycling Functions of Hydrothermarchaeota in Hydrothermal Sediment.</title>
        <authorList>
            <person name="Zhou Z."/>
            <person name="Liu Y."/>
            <person name="Xu W."/>
            <person name="Pan J."/>
            <person name="Luo Z.H."/>
            <person name="Li M."/>
        </authorList>
    </citation>
    <scope>NUCLEOTIDE SEQUENCE [LARGE SCALE GENOMIC DNA]</scope>
    <source>
        <strain evidence="2">SpSt-374</strain>
    </source>
</reference>
<dbReference type="EMBL" id="DSPX01000173">
    <property type="protein sequence ID" value="HGG02290.1"/>
    <property type="molecule type" value="Genomic_DNA"/>
</dbReference>
<accession>A0A7C3VQU1</accession>
<keyword evidence="1" id="KW-0812">Transmembrane</keyword>
<name>A0A7C3VQU1_9CYAN</name>
<proteinExistence type="predicted"/>
<keyword evidence="1" id="KW-1133">Transmembrane helix</keyword>